<organism evidence="1 2">
    <name type="scientific">Pseudonocardia broussonetiae</name>
    <dbReference type="NCBI Taxonomy" id="2736640"/>
    <lineage>
        <taxon>Bacteria</taxon>
        <taxon>Bacillati</taxon>
        <taxon>Actinomycetota</taxon>
        <taxon>Actinomycetes</taxon>
        <taxon>Pseudonocardiales</taxon>
        <taxon>Pseudonocardiaceae</taxon>
        <taxon>Pseudonocardia</taxon>
    </lineage>
</organism>
<evidence type="ECO:0000313" key="2">
    <source>
        <dbReference type="Proteomes" id="UP000505377"/>
    </source>
</evidence>
<dbReference type="KEGG" id="pbro:HOP40_26800"/>
<keyword evidence="2" id="KW-1185">Reference proteome</keyword>
<protein>
    <recommendedName>
        <fullName evidence="3">DUF2993 domain-containing protein</fullName>
    </recommendedName>
</protein>
<dbReference type="RefSeq" id="WP_172163577.1">
    <property type="nucleotide sequence ID" value="NZ_CP053564.1"/>
</dbReference>
<sequence length="244" mass="26487">MDGDPWAAWLDPSTLLRAGAALTPVGALEALLRAAGRRLVGTRVTVPGSGGELSLRFDSLSLGPDPVGLALGQLDDLRLVASDVRWRDLRCHRLVLVCRNVHVRPFPAPVAVAAPVTLEVAVDIAVLAGMLTAARRDWLLEPAGPGLARLRWARRPSWGHVTVTAEVSGTALLVRPRELVVGPRRVRLPSWCPGRRIALPALPRGLRLREVVVDGEEVVLHLAADEWREQVPTGRLEGLLRRLT</sequence>
<evidence type="ECO:0000313" key="1">
    <source>
        <dbReference type="EMBL" id="QJY48944.1"/>
    </source>
</evidence>
<reference evidence="1 2" key="1">
    <citation type="submission" date="2020-05" db="EMBL/GenBank/DDBJ databases">
        <authorList>
            <person name="Mo P."/>
        </authorList>
    </citation>
    <scope>NUCLEOTIDE SEQUENCE [LARGE SCALE GENOMIC DNA]</scope>
    <source>
        <strain evidence="1 2">Gen01</strain>
    </source>
</reference>
<dbReference type="AlphaFoldDB" id="A0A6M6JLD2"/>
<gene>
    <name evidence="1" type="ORF">HOP40_26800</name>
</gene>
<evidence type="ECO:0008006" key="3">
    <source>
        <dbReference type="Google" id="ProtNLM"/>
    </source>
</evidence>
<dbReference type="EMBL" id="CP053564">
    <property type="protein sequence ID" value="QJY48944.1"/>
    <property type="molecule type" value="Genomic_DNA"/>
</dbReference>
<dbReference type="Proteomes" id="UP000505377">
    <property type="component" value="Chromosome"/>
</dbReference>
<name>A0A6M6JLD2_9PSEU</name>
<accession>A0A6M6JLD2</accession>
<proteinExistence type="predicted"/>